<evidence type="ECO:0000313" key="4">
    <source>
        <dbReference type="Proteomes" id="UP001054925"/>
    </source>
</evidence>
<dbReference type="GO" id="GO:0016757">
    <property type="term" value="F:glycosyltransferase activity"/>
    <property type="evidence" value="ECO:0007669"/>
    <property type="project" value="InterPro"/>
</dbReference>
<dbReference type="Pfam" id="PF00534">
    <property type="entry name" value="Glycos_transf_1"/>
    <property type="match status" value="1"/>
</dbReference>
<dbReference type="SUPFAM" id="SSF53756">
    <property type="entry name" value="UDP-Glycosyltransferase/glycogen phosphorylase"/>
    <property type="match status" value="1"/>
</dbReference>
<sequence>MFYRLANELLIYGDYGRDIGISTGFPENRINVVYNSYESLADTSAESLPSKNLPSGGRPVVGAVIRLSPNKGLEEVVKSVAHLKKDYGIDADCLIVGEGPARPDLEAIASRLGVNLFLPGAFYSQEALKEVYGKMTVTVVPKAAGLTVLQSLAAGTPVVTVSDPFQQMPEFEAIQDGVTGTLVPQADALSIAQACSNWIQRMDEELDQIEANCQVTIKDKWSAEAQANRFIEVLRRSAK</sequence>
<name>A0AAV5G5S9_CORAM</name>
<proteinExistence type="predicted"/>
<evidence type="ECO:0000256" key="1">
    <source>
        <dbReference type="ARBA" id="ARBA00022679"/>
    </source>
</evidence>
<comment type="caution">
    <text evidence="3">The sequence shown here is derived from an EMBL/GenBank/DDBJ whole genome shotgun (WGS) entry which is preliminary data.</text>
</comment>
<dbReference type="Gene3D" id="3.40.50.2000">
    <property type="entry name" value="Glycogen Phosphorylase B"/>
    <property type="match status" value="2"/>
</dbReference>
<protein>
    <recommendedName>
        <fullName evidence="2">Glycosyl transferase family 1 domain-containing protein</fullName>
    </recommendedName>
</protein>
<accession>A0AAV5G5S9</accession>
<evidence type="ECO:0000313" key="3">
    <source>
        <dbReference type="EMBL" id="GJN42007.1"/>
    </source>
</evidence>
<dbReference type="CDD" id="cd03801">
    <property type="entry name" value="GT4_PimA-like"/>
    <property type="match status" value="1"/>
</dbReference>
<dbReference type="PANTHER" id="PTHR12526">
    <property type="entry name" value="GLYCOSYLTRANSFERASE"/>
    <property type="match status" value="1"/>
</dbReference>
<dbReference type="AlphaFoldDB" id="A0AAV5G5S9"/>
<reference evidence="3" key="1">
    <citation type="submission" date="2021-12" db="EMBL/GenBank/DDBJ databases">
        <title>Draft genome sequence of Corynebacterium ammoniagenes strain T-723.</title>
        <authorList>
            <person name="Matsuzawa M."/>
            <person name="Hiratani M."/>
            <person name="Abe I."/>
            <person name="Tsuji Y."/>
            <person name="Nakamura J."/>
        </authorList>
    </citation>
    <scope>NUCLEOTIDE SEQUENCE</scope>
    <source>
        <strain evidence="3">T-723</strain>
    </source>
</reference>
<keyword evidence="1" id="KW-0808">Transferase</keyword>
<evidence type="ECO:0000259" key="2">
    <source>
        <dbReference type="Pfam" id="PF00534"/>
    </source>
</evidence>
<organism evidence="3 4">
    <name type="scientific">Corynebacterium ammoniagenes</name>
    <name type="common">Brevibacterium ammoniagenes</name>
    <dbReference type="NCBI Taxonomy" id="1697"/>
    <lineage>
        <taxon>Bacteria</taxon>
        <taxon>Bacillati</taxon>
        <taxon>Actinomycetota</taxon>
        <taxon>Actinomycetes</taxon>
        <taxon>Mycobacteriales</taxon>
        <taxon>Corynebacteriaceae</taxon>
        <taxon>Corynebacterium</taxon>
    </lineage>
</organism>
<feature type="domain" description="Glycosyl transferase family 1" evidence="2">
    <location>
        <begin position="49"/>
        <end position="204"/>
    </location>
</feature>
<gene>
    <name evidence="3" type="ORF">CAT723_04860</name>
</gene>
<dbReference type="Proteomes" id="UP001054925">
    <property type="component" value="Unassembled WGS sequence"/>
</dbReference>
<dbReference type="EMBL" id="BQKK01000001">
    <property type="protein sequence ID" value="GJN42007.1"/>
    <property type="molecule type" value="Genomic_DNA"/>
</dbReference>
<dbReference type="InterPro" id="IPR001296">
    <property type="entry name" value="Glyco_trans_1"/>
</dbReference>